<accession>A0ACC0WP29</accession>
<sequence>MTNLLAGAASDFSPLFLVIGGLTYSKPEGYRRVESTFSVDGPSLAQKEPADGRLEAGKILRLDQEDPEVDLYKLRKQSAVEVMRGEYAIEYERRSNEADVEPPTFRGWHVCMEDPKCECKIPSNCRRHLWKAGVQTPAVLQNWIS</sequence>
<evidence type="ECO:0000313" key="1">
    <source>
        <dbReference type="EMBL" id="KAI9920142.1"/>
    </source>
</evidence>
<proteinExistence type="predicted"/>
<dbReference type="EMBL" id="CM047589">
    <property type="protein sequence ID" value="KAI9920142.1"/>
    <property type="molecule type" value="Genomic_DNA"/>
</dbReference>
<protein>
    <submittedName>
        <fullName evidence="1">Uncharacterized protein</fullName>
    </submittedName>
</protein>
<organism evidence="1 2">
    <name type="scientific">Peronosclerospora sorghi</name>
    <dbReference type="NCBI Taxonomy" id="230839"/>
    <lineage>
        <taxon>Eukaryota</taxon>
        <taxon>Sar</taxon>
        <taxon>Stramenopiles</taxon>
        <taxon>Oomycota</taxon>
        <taxon>Peronosporomycetes</taxon>
        <taxon>Peronosporales</taxon>
        <taxon>Peronosporaceae</taxon>
        <taxon>Peronosclerospora</taxon>
    </lineage>
</organism>
<evidence type="ECO:0000313" key="2">
    <source>
        <dbReference type="Proteomes" id="UP001163321"/>
    </source>
</evidence>
<dbReference type="Proteomes" id="UP001163321">
    <property type="component" value="Chromosome 10"/>
</dbReference>
<gene>
    <name evidence="1" type="ORF">PsorP6_015879</name>
</gene>
<reference evidence="1 2" key="1">
    <citation type="journal article" date="2022" name="bioRxiv">
        <title>The genome of the oomycete Peronosclerospora sorghi, a cosmopolitan pathogen of maize and sorghum, is inflated with dispersed pseudogenes.</title>
        <authorList>
            <person name="Fletcher K."/>
            <person name="Martin F."/>
            <person name="Isakeit T."/>
            <person name="Cavanaugh K."/>
            <person name="Magill C."/>
            <person name="Michelmore R."/>
        </authorList>
    </citation>
    <scope>NUCLEOTIDE SEQUENCE [LARGE SCALE GENOMIC DNA]</scope>
    <source>
        <strain evidence="1">P6</strain>
    </source>
</reference>
<name>A0ACC0WP29_9STRA</name>
<keyword evidence="2" id="KW-1185">Reference proteome</keyword>
<comment type="caution">
    <text evidence="1">The sequence shown here is derived from an EMBL/GenBank/DDBJ whole genome shotgun (WGS) entry which is preliminary data.</text>
</comment>